<dbReference type="EMBL" id="JBHTOA010000067">
    <property type="protein sequence ID" value="MFD1400257.1"/>
    <property type="molecule type" value="Genomic_DNA"/>
</dbReference>
<feature type="region of interest" description="Disordered" evidence="1">
    <location>
        <begin position="177"/>
        <end position="205"/>
    </location>
</feature>
<feature type="compositionally biased region" description="Basic residues" evidence="1">
    <location>
        <begin position="192"/>
        <end position="205"/>
    </location>
</feature>
<comment type="caution">
    <text evidence="2">The sequence shown here is derived from an EMBL/GenBank/DDBJ whole genome shotgun (WGS) entry which is preliminary data.</text>
</comment>
<protein>
    <submittedName>
        <fullName evidence="2">Uncharacterized protein</fullName>
    </submittedName>
</protein>
<proteinExistence type="predicted"/>
<keyword evidence="3" id="KW-1185">Reference proteome</keyword>
<sequence>MAKKIQIRRRDMQVPGQPHKKTPAPVAPKAKKPKVSEREVELKRQRTALNRVKREMRGLDAKAPKNKNPQRYAVLKQNVTIAIAYFLNDDGSLNPHTYKWLVPATIDLTSARFGQIIKVPGREGQPQSALYAYSHVGQQRRYRSGKVEPSAEMLTLTDEMATDAQIKAMERRVTALGDKQTQHRQEYEGQRRLTRAVARKRSRLRARADKLKSSIQELQ</sequence>
<feature type="region of interest" description="Disordered" evidence="1">
    <location>
        <begin position="1"/>
        <end position="41"/>
    </location>
</feature>
<evidence type="ECO:0000313" key="2">
    <source>
        <dbReference type="EMBL" id="MFD1400257.1"/>
    </source>
</evidence>
<reference evidence="3" key="1">
    <citation type="journal article" date="2019" name="Int. J. Syst. Evol. Microbiol.">
        <title>The Global Catalogue of Microorganisms (GCM) 10K type strain sequencing project: providing services to taxonomists for standard genome sequencing and annotation.</title>
        <authorList>
            <consortium name="The Broad Institute Genomics Platform"/>
            <consortium name="The Broad Institute Genome Sequencing Center for Infectious Disease"/>
            <person name="Wu L."/>
            <person name="Ma J."/>
        </authorList>
    </citation>
    <scope>NUCLEOTIDE SEQUENCE [LARGE SCALE GENOMIC DNA]</scope>
    <source>
        <strain evidence="3">CCM 9110</strain>
    </source>
</reference>
<dbReference type="Proteomes" id="UP001597199">
    <property type="component" value="Unassembled WGS sequence"/>
</dbReference>
<evidence type="ECO:0000256" key="1">
    <source>
        <dbReference type="SAM" id="MobiDB-lite"/>
    </source>
</evidence>
<feature type="compositionally biased region" description="Basic and acidic residues" evidence="1">
    <location>
        <begin position="180"/>
        <end position="191"/>
    </location>
</feature>
<dbReference type="RefSeq" id="WP_204119838.1">
    <property type="nucleotide sequence ID" value="NZ_BOLV01000032.1"/>
</dbReference>
<gene>
    <name evidence="2" type="ORF">ACFQ41_13270</name>
</gene>
<name>A0ABW4BKP8_9LACO</name>
<accession>A0ABW4BKP8</accession>
<organism evidence="2 3">
    <name type="scientific">Lacticaseibacillus suilingensis</name>
    <dbReference type="NCBI Taxonomy" id="2799577"/>
    <lineage>
        <taxon>Bacteria</taxon>
        <taxon>Bacillati</taxon>
        <taxon>Bacillota</taxon>
        <taxon>Bacilli</taxon>
        <taxon>Lactobacillales</taxon>
        <taxon>Lactobacillaceae</taxon>
        <taxon>Lacticaseibacillus</taxon>
    </lineage>
</organism>
<evidence type="ECO:0000313" key="3">
    <source>
        <dbReference type="Proteomes" id="UP001597199"/>
    </source>
</evidence>